<sequence>MILRHIRYLQAVVEHGNFTRAAEALHVSQPTLSQQIKQLEETVGAQLLDRGGRTVRPTDAGAAYLEYARRALRELEAARRATRDVGDLSRGSLRLAMTPTFASYLLGPLAARLRSLYPGIELCVREATLDAIELALLEDEIDAGIAFDQARSAEIDARPLFSETLAVVVGDGHPWRRQAEAVDAEALAQTPWALLSADFATRGHIDRYFRELGLKPRIAAQANSIGAVMEIVRHSDCATILPRAITRRHPELGAVGLQTPLPARTAAVLTRKAAYRSAALRAFLPVLDALGEELEAEGGARPPAAGAG</sequence>
<evidence type="ECO:0000256" key="4">
    <source>
        <dbReference type="ARBA" id="ARBA00023163"/>
    </source>
</evidence>
<keyword evidence="2" id="KW-0805">Transcription regulation</keyword>
<name>A0A1W0D501_9NEIS</name>
<dbReference type="FunFam" id="1.10.10.10:FF:000001">
    <property type="entry name" value="LysR family transcriptional regulator"/>
    <property type="match status" value="1"/>
</dbReference>
<dbReference type="Gene3D" id="1.10.10.10">
    <property type="entry name" value="Winged helix-like DNA-binding domain superfamily/Winged helix DNA-binding domain"/>
    <property type="match status" value="1"/>
</dbReference>
<dbReference type="PRINTS" id="PR00039">
    <property type="entry name" value="HTHLYSR"/>
</dbReference>
<dbReference type="GO" id="GO:0003700">
    <property type="term" value="F:DNA-binding transcription factor activity"/>
    <property type="evidence" value="ECO:0007669"/>
    <property type="project" value="InterPro"/>
</dbReference>
<evidence type="ECO:0000313" key="6">
    <source>
        <dbReference type="EMBL" id="OQS42079.1"/>
    </source>
</evidence>
<dbReference type="NCBIfam" id="NF008416">
    <property type="entry name" value="PRK11242.1"/>
    <property type="match status" value="1"/>
</dbReference>
<evidence type="ECO:0000256" key="2">
    <source>
        <dbReference type="ARBA" id="ARBA00023015"/>
    </source>
</evidence>
<keyword evidence="3" id="KW-0238">DNA-binding</keyword>
<evidence type="ECO:0000256" key="3">
    <source>
        <dbReference type="ARBA" id="ARBA00023125"/>
    </source>
</evidence>
<dbReference type="PANTHER" id="PTHR30419">
    <property type="entry name" value="HTH-TYPE TRANSCRIPTIONAL REGULATOR YBHD"/>
    <property type="match status" value="1"/>
</dbReference>
<feature type="domain" description="HTH lysR-type" evidence="5">
    <location>
        <begin position="1"/>
        <end position="58"/>
    </location>
</feature>
<dbReference type="SUPFAM" id="SSF53850">
    <property type="entry name" value="Periplasmic binding protein-like II"/>
    <property type="match status" value="1"/>
</dbReference>
<organism evidence="6 7">
    <name type="scientific">Chromobacterium haemolyticum</name>
    <dbReference type="NCBI Taxonomy" id="394935"/>
    <lineage>
        <taxon>Bacteria</taxon>
        <taxon>Pseudomonadati</taxon>
        <taxon>Pseudomonadota</taxon>
        <taxon>Betaproteobacteria</taxon>
        <taxon>Neisseriales</taxon>
        <taxon>Chromobacteriaceae</taxon>
        <taxon>Chromobacterium</taxon>
    </lineage>
</organism>
<dbReference type="SUPFAM" id="SSF46785">
    <property type="entry name" value="Winged helix' DNA-binding domain"/>
    <property type="match status" value="1"/>
</dbReference>
<dbReference type="InterPro" id="IPR000847">
    <property type="entry name" value="LysR_HTH_N"/>
</dbReference>
<dbReference type="GO" id="GO:0003677">
    <property type="term" value="F:DNA binding"/>
    <property type="evidence" value="ECO:0007669"/>
    <property type="project" value="UniProtKB-KW"/>
</dbReference>
<dbReference type="InterPro" id="IPR036388">
    <property type="entry name" value="WH-like_DNA-bd_sf"/>
</dbReference>
<comment type="similarity">
    <text evidence="1">Belongs to the LysR transcriptional regulatory family.</text>
</comment>
<dbReference type="AlphaFoldDB" id="A0A1W0D501"/>
<dbReference type="InterPro" id="IPR036390">
    <property type="entry name" value="WH_DNA-bd_sf"/>
</dbReference>
<evidence type="ECO:0000259" key="5">
    <source>
        <dbReference type="PROSITE" id="PS50931"/>
    </source>
</evidence>
<protein>
    <submittedName>
        <fullName evidence="6">Transcriptional regulator CynR</fullName>
    </submittedName>
</protein>
<reference evidence="6 7" key="1">
    <citation type="submission" date="2017-02" db="EMBL/GenBank/DDBJ databases">
        <title>Chromobacterium haemolyticum H5244.</title>
        <authorList>
            <person name="Gulvik C.A."/>
        </authorList>
    </citation>
    <scope>NUCLEOTIDE SEQUENCE [LARGE SCALE GENOMIC DNA]</scope>
    <source>
        <strain evidence="6 7">H5244</strain>
    </source>
</reference>
<proteinExistence type="inferred from homology"/>
<dbReference type="GO" id="GO:0005829">
    <property type="term" value="C:cytosol"/>
    <property type="evidence" value="ECO:0007669"/>
    <property type="project" value="TreeGrafter"/>
</dbReference>
<evidence type="ECO:0000313" key="7">
    <source>
        <dbReference type="Proteomes" id="UP000192721"/>
    </source>
</evidence>
<accession>A0A1W0D501</accession>
<comment type="caution">
    <text evidence="6">The sequence shown here is derived from an EMBL/GenBank/DDBJ whole genome shotgun (WGS) entry which is preliminary data.</text>
</comment>
<dbReference type="Pfam" id="PF00126">
    <property type="entry name" value="HTH_1"/>
    <property type="match status" value="1"/>
</dbReference>
<dbReference type="InterPro" id="IPR005119">
    <property type="entry name" value="LysR_subst-bd"/>
</dbReference>
<dbReference type="PROSITE" id="PS50931">
    <property type="entry name" value="HTH_LYSR"/>
    <property type="match status" value="1"/>
</dbReference>
<dbReference type="InterPro" id="IPR050950">
    <property type="entry name" value="HTH-type_LysR_regulators"/>
</dbReference>
<dbReference type="Pfam" id="PF03466">
    <property type="entry name" value="LysR_substrate"/>
    <property type="match status" value="1"/>
</dbReference>
<gene>
    <name evidence="6" type="ORF">B0T45_07590</name>
</gene>
<evidence type="ECO:0000256" key="1">
    <source>
        <dbReference type="ARBA" id="ARBA00009437"/>
    </source>
</evidence>
<dbReference type="EMBL" id="MUKV01000006">
    <property type="protein sequence ID" value="OQS42079.1"/>
    <property type="molecule type" value="Genomic_DNA"/>
</dbReference>
<dbReference type="RefSeq" id="WP_081555078.1">
    <property type="nucleotide sequence ID" value="NZ_CP109905.1"/>
</dbReference>
<dbReference type="Gene3D" id="3.40.190.290">
    <property type="match status" value="1"/>
</dbReference>
<dbReference type="Proteomes" id="UP000192721">
    <property type="component" value="Unassembled WGS sequence"/>
</dbReference>
<keyword evidence="4" id="KW-0804">Transcription</keyword>